<gene>
    <name evidence="2" type="ORF">PENSTE_c005G02169</name>
</gene>
<dbReference type="InterPro" id="IPR053144">
    <property type="entry name" value="Acetyltransferase_Butenolide"/>
</dbReference>
<protein>
    <recommendedName>
        <fullName evidence="1">N-acetyltransferase domain-containing protein</fullName>
    </recommendedName>
</protein>
<evidence type="ECO:0000259" key="1">
    <source>
        <dbReference type="PROSITE" id="PS51186"/>
    </source>
</evidence>
<reference evidence="3" key="1">
    <citation type="journal article" date="2017" name="Nat. Microbiol.">
        <title>Global analysis of biosynthetic gene clusters reveals vast potential of secondary metabolite production in Penicillium species.</title>
        <authorList>
            <person name="Nielsen J.C."/>
            <person name="Grijseels S."/>
            <person name="Prigent S."/>
            <person name="Ji B."/>
            <person name="Dainat J."/>
            <person name="Nielsen K.F."/>
            <person name="Frisvad J.C."/>
            <person name="Workman M."/>
            <person name="Nielsen J."/>
        </authorList>
    </citation>
    <scope>NUCLEOTIDE SEQUENCE [LARGE SCALE GENOMIC DNA]</scope>
    <source>
        <strain evidence="3">IBT 24891</strain>
    </source>
</reference>
<organism evidence="2 3">
    <name type="scientific">Penicillium steckii</name>
    <dbReference type="NCBI Taxonomy" id="303698"/>
    <lineage>
        <taxon>Eukaryota</taxon>
        <taxon>Fungi</taxon>
        <taxon>Dikarya</taxon>
        <taxon>Ascomycota</taxon>
        <taxon>Pezizomycotina</taxon>
        <taxon>Eurotiomycetes</taxon>
        <taxon>Eurotiomycetidae</taxon>
        <taxon>Eurotiales</taxon>
        <taxon>Aspergillaceae</taxon>
        <taxon>Penicillium</taxon>
    </lineage>
</organism>
<proteinExistence type="predicted"/>
<dbReference type="PROSITE" id="PS51186">
    <property type="entry name" value="GNAT"/>
    <property type="match status" value="1"/>
</dbReference>
<dbReference type="SUPFAM" id="SSF55729">
    <property type="entry name" value="Acyl-CoA N-acyltransferases (Nat)"/>
    <property type="match status" value="1"/>
</dbReference>
<dbReference type="CDD" id="cd04301">
    <property type="entry name" value="NAT_SF"/>
    <property type="match status" value="1"/>
</dbReference>
<evidence type="ECO:0000313" key="3">
    <source>
        <dbReference type="Proteomes" id="UP000191285"/>
    </source>
</evidence>
<name>A0A1V6TIY4_9EURO</name>
<dbReference type="InterPro" id="IPR016181">
    <property type="entry name" value="Acyl_CoA_acyltransferase"/>
</dbReference>
<dbReference type="Gene3D" id="3.40.630.30">
    <property type="match status" value="1"/>
</dbReference>
<dbReference type="Pfam" id="PF00583">
    <property type="entry name" value="Acetyltransf_1"/>
    <property type="match status" value="1"/>
</dbReference>
<dbReference type="Proteomes" id="UP000191285">
    <property type="component" value="Unassembled WGS sequence"/>
</dbReference>
<dbReference type="PANTHER" id="PTHR43233:SF1">
    <property type="entry name" value="FAMILY N-ACETYLTRANSFERASE, PUTATIVE (AFU_ORTHOLOGUE AFUA_6G03350)-RELATED"/>
    <property type="match status" value="1"/>
</dbReference>
<keyword evidence="3" id="KW-1185">Reference proteome</keyword>
<dbReference type="InterPro" id="IPR000182">
    <property type="entry name" value="GNAT_dom"/>
</dbReference>
<dbReference type="STRING" id="303698.A0A1V6TIY4"/>
<dbReference type="GO" id="GO:0016747">
    <property type="term" value="F:acyltransferase activity, transferring groups other than amino-acyl groups"/>
    <property type="evidence" value="ECO:0007669"/>
    <property type="project" value="InterPro"/>
</dbReference>
<dbReference type="EMBL" id="MLKD01000005">
    <property type="protein sequence ID" value="OQE26352.1"/>
    <property type="molecule type" value="Genomic_DNA"/>
</dbReference>
<feature type="domain" description="N-acetyltransferase" evidence="1">
    <location>
        <begin position="47"/>
        <end position="191"/>
    </location>
</feature>
<dbReference type="AlphaFoldDB" id="A0A1V6TIY4"/>
<evidence type="ECO:0000313" key="2">
    <source>
        <dbReference type="EMBL" id="OQE26352.1"/>
    </source>
</evidence>
<dbReference type="OrthoDB" id="10039976at2759"/>
<accession>A0A1V6TIY4</accession>
<sequence>MPTTQKSQSWQKPGFIISTDKTLLSVPAINHAFGLDLVYWTNPVPEEILRGIIDNSFCLGLYEIGDLSSDVNANTSTGKSSSLPLSSESTSNLVNSTNLKQIGFARLVGDMITFAYFTDLYVLPEYQGFGLGGWLIDCIGEVLNAMPHLRWAMLRTSLERSQFAYEKRLGMDVLVSGDVNDGPVMMGRKGRLGGP</sequence>
<dbReference type="PANTHER" id="PTHR43233">
    <property type="entry name" value="FAMILY N-ACETYLTRANSFERASE, PUTATIVE (AFU_ORTHOLOGUE AFUA_6G03350)-RELATED"/>
    <property type="match status" value="1"/>
</dbReference>
<comment type="caution">
    <text evidence="2">The sequence shown here is derived from an EMBL/GenBank/DDBJ whole genome shotgun (WGS) entry which is preliminary data.</text>
</comment>